<dbReference type="Proteomes" id="UP001187343">
    <property type="component" value="Unassembled WGS sequence"/>
</dbReference>
<evidence type="ECO:0000313" key="2">
    <source>
        <dbReference type="EMBL" id="KAK2892379.1"/>
    </source>
</evidence>
<sequence>MDFDDGLEPVIPAVVGRKRKSSTENHQREKTRGPHPAPADPWYIHTKTSHSLYEGWKTWLITKQRKNQPPPAPLFSSTYARAYEDPLPVKKEKYHDLMSMLAYMPVESQAFYETLECEE</sequence>
<accession>A0AA88PMU6</accession>
<feature type="compositionally biased region" description="Basic and acidic residues" evidence="1">
    <location>
        <begin position="21"/>
        <end position="32"/>
    </location>
</feature>
<gene>
    <name evidence="2" type="ORF">Q8A67_012367</name>
</gene>
<reference evidence="2" key="1">
    <citation type="submission" date="2023-08" db="EMBL/GenBank/DDBJ databases">
        <title>Chromosome-level Genome Assembly of mud carp (Cirrhinus molitorella).</title>
        <authorList>
            <person name="Liu H."/>
        </authorList>
    </citation>
    <scope>NUCLEOTIDE SEQUENCE</scope>
    <source>
        <strain evidence="2">Prfri</strain>
        <tissue evidence="2">Muscle</tissue>
    </source>
</reference>
<protein>
    <submittedName>
        <fullName evidence="2">Uncharacterized protein</fullName>
    </submittedName>
</protein>
<proteinExistence type="predicted"/>
<feature type="region of interest" description="Disordered" evidence="1">
    <location>
        <begin position="1"/>
        <end position="41"/>
    </location>
</feature>
<dbReference type="AlphaFoldDB" id="A0AA88PMU6"/>
<name>A0AA88PMU6_9TELE</name>
<dbReference type="EMBL" id="JAUYZG010000012">
    <property type="protein sequence ID" value="KAK2892379.1"/>
    <property type="molecule type" value="Genomic_DNA"/>
</dbReference>
<comment type="caution">
    <text evidence="2">The sequence shown here is derived from an EMBL/GenBank/DDBJ whole genome shotgun (WGS) entry which is preliminary data.</text>
</comment>
<organism evidence="2 3">
    <name type="scientific">Cirrhinus molitorella</name>
    <name type="common">mud carp</name>
    <dbReference type="NCBI Taxonomy" id="172907"/>
    <lineage>
        <taxon>Eukaryota</taxon>
        <taxon>Metazoa</taxon>
        <taxon>Chordata</taxon>
        <taxon>Craniata</taxon>
        <taxon>Vertebrata</taxon>
        <taxon>Euteleostomi</taxon>
        <taxon>Actinopterygii</taxon>
        <taxon>Neopterygii</taxon>
        <taxon>Teleostei</taxon>
        <taxon>Ostariophysi</taxon>
        <taxon>Cypriniformes</taxon>
        <taxon>Cyprinidae</taxon>
        <taxon>Labeoninae</taxon>
        <taxon>Labeonini</taxon>
        <taxon>Cirrhinus</taxon>
    </lineage>
</organism>
<evidence type="ECO:0000256" key="1">
    <source>
        <dbReference type="SAM" id="MobiDB-lite"/>
    </source>
</evidence>
<evidence type="ECO:0000313" key="3">
    <source>
        <dbReference type="Proteomes" id="UP001187343"/>
    </source>
</evidence>
<keyword evidence="3" id="KW-1185">Reference proteome</keyword>